<keyword evidence="2" id="KW-0732">Signal</keyword>
<reference evidence="3 4" key="1">
    <citation type="journal article" date="2019" name="Sci. Rep.">
        <title>Orb-weaving spider Araneus ventricosus genome elucidates the spidroin gene catalogue.</title>
        <authorList>
            <person name="Kono N."/>
            <person name="Nakamura H."/>
            <person name="Ohtoshi R."/>
            <person name="Moran D.A.P."/>
            <person name="Shinohara A."/>
            <person name="Yoshida Y."/>
            <person name="Fujiwara M."/>
            <person name="Mori M."/>
            <person name="Tomita M."/>
            <person name="Arakawa K."/>
        </authorList>
    </citation>
    <scope>NUCLEOTIDE SEQUENCE [LARGE SCALE GENOMIC DNA]</scope>
</reference>
<gene>
    <name evidence="3" type="ORF">AVEN_586_1</name>
</gene>
<feature type="signal peptide" evidence="2">
    <location>
        <begin position="1"/>
        <end position="22"/>
    </location>
</feature>
<evidence type="ECO:0000256" key="2">
    <source>
        <dbReference type="SAM" id="SignalP"/>
    </source>
</evidence>
<dbReference type="EMBL" id="BGPR01049925">
    <property type="protein sequence ID" value="GBO26931.1"/>
    <property type="molecule type" value="Genomic_DNA"/>
</dbReference>
<organism evidence="3 4">
    <name type="scientific">Araneus ventricosus</name>
    <name type="common">Orbweaver spider</name>
    <name type="synonym">Epeira ventricosa</name>
    <dbReference type="NCBI Taxonomy" id="182803"/>
    <lineage>
        <taxon>Eukaryota</taxon>
        <taxon>Metazoa</taxon>
        <taxon>Ecdysozoa</taxon>
        <taxon>Arthropoda</taxon>
        <taxon>Chelicerata</taxon>
        <taxon>Arachnida</taxon>
        <taxon>Araneae</taxon>
        <taxon>Araneomorphae</taxon>
        <taxon>Entelegynae</taxon>
        <taxon>Araneoidea</taxon>
        <taxon>Araneidae</taxon>
        <taxon>Araneus</taxon>
    </lineage>
</organism>
<feature type="region of interest" description="Disordered" evidence="1">
    <location>
        <begin position="27"/>
        <end position="50"/>
    </location>
</feature>
<protein>
    <submittedName>
        <fullName evidence="3">Uncharacterized protein</fullName>
    </submittedName>
</protein>
<comment type="caution">
    <text evidence="3">The sequence shown here is derived from an EMBL/GenBank/DDBJ whole genome shotgun (WGS) entry which is preliminary data.</text>
</comment>
<evidence type="ECO:0000313" key="4">
    <source>
        <dbReference type="Proteomes" id="UP000499080"/>
    </source>
</evidence>
<accession>A0A4Y2VQK7</accession>
<evidence type="ECO:0000256" key="1">
    <source>
        <dbReference type="SAM" id="MobiDB-lite"/>
    </source>
</evidence>
<name>A0A4Y2VQK7_ARAVE</name>
<keyword evidence="4" id="KW-1185">Reference proteome</keyword>
<feature type="chain" id="PRO_5021294404" evidence="2">
    <location>
        <begin position="23"/>
        <end position="50"/>
    </location>
</feature>
<proteinExistence type="predicted"/>
<feature type="compositionally biased region" description="Basic and acidic residues" evidence="1">
    <location>
        <begin position="27"/>
        <end position="42"/>
    </location>
</feature>
<sequence length="50" mass="5725">MPFLTHGNLLYAFAVFLAVVYGQERRERNLNQDGRHTKESKAIEQPGLHA</sequence>
<evidence type="ECO:0000313" key="3">
    <source>
        <dbReference type="EMBL" id="GBO26931.1"/>
    </source>
</evidence>
<dbReference type="AlphaFoldDB" id="A0A4Y2VQK7"/>
<dbReference type="Proteomes" id="UP000499080">
    <property type="component" value="Unassembled WGS sequence"/>
</dbReference>